<feature type="transmembrane region" description="Helical" evidence="1">
    <location>
        <begin position="5"/>
        <end position="22"/>
    </location>
</feature>
<keyword evidence="1" id="KW-0812">Transmembrane</keyword>
<name>A0A6C0K6N3_9ZZZZ</name>
<accession>A0A6C0K6N3</accession>
<dbReference type="AlphaFoldDB" id="A0A6C0K6N3"/>
<protein>
    <submittedName>
        <fullName evidence="2">Uncharacterized protein</fullName>
    </submittedName>
</protein>
<organism evidence="2">
    <name type="scientific">viral metagenome</name>
    <dbReference type="NCBI Taxonomy" id="1070528"/>
    <lineage>
        <taxon>unclassified sequences</taxon>
        <taxon>metagenomes</taxon>
        <taxon>organismal metagenomes</taxon>
    </lineage>
</organism>
<dbReference type="EMBL" id="MN740809">
    <property type="protein sequence ID" value="QHU12736.1"/>
    <property type="molecule type" value="Genomic_DNA"/>
</dbReference>
<evidence type="ECO:0000256" key="1">
    <source>
        <dbReference type="SAM" id="Phobius"/>
    </source>
</evidence>
<proteinExistence type="predicted"/>
<keyword evidence="1" id="KW-1133">Transmembrane helix</keyword>
<feature type="transmembrane region" description="Helical" evidence="1">
    <location>
        <begin position="28"/>
        <end position="48"/>
    </location>
</feature>
<sequence length="163" mass="17882">MELSYIFYILISVIVISGSMYFNMRPGAISKGIVMSILFLLIFIYFGMRWFTSSGASNIGTNLSAVWPPPNSIGMCPDFTSLSSTTGAFPVYTCTDVKRVSTKPSAQPHALALNANPSQTNLGYYSVRELCIRCYELGLTWEGVCITNSNQPVNVNISLPRPS</sequence>
<reference evidence="2" key="1">
    <citation type="journal article" date="2020" name="Nature">
        <title>Giant virus diversity and host interactions through global metagenomics.</title>
        <authorList>
            <person name="Schulz F."/>
            <person name="Roux S."/>
            <person name="Paez-Espino D."/>
            <person name="Jungbluth S."/>
            <person name="Walsh D.A."/>
            <person name="Denef V.J."/>
            <person name="McMahon K.D."/>
            <person name="Konstantinidis K.T."/>
            <person name="Eloe-Fadrosh E.A."/>
            <person name="Kyrpides N.C."/>
            <person name="Woyke T."/>
        </authorList>
    </citation>
    <scope>NUCLEOTIDE SEQUENCE</scope>
    <source>
        <strain evidence="2">GVMAG-S-1101172-89</strain>
    </source>
</reference>
<evidence type="ECO:0000313" key="2">
    <source>
        <dbReference type="EMBL" id="QHU12736.1"/>
    </source>
</evidence>
<keyword evidence="1" id="KW-0472">Membrane</keyword>